<evidence type="ECO:0000313" key="5">
    <source>
        <dbReference type="EMBL" id="ESO03143.1"/>
    </source>
</evidence>
<dbReference type="KEGG" id="hro:HELRODRAFT_192123"/>
<dbReference type="PANTHER" id="PTHR47827:SF3">
    <property type="entry name" value="AF-9 ANC1 HOMOLOGY DOMAIN-CONTAINING PROTEIN"/>
    <property type="match status" value="1"/>
</dbReference>
<dbReference type="PANTHER" id="PTHR47827">
    <property type="entry name" value="AHD DOMAIN-CONTAINING PROTEIN"/>
    <property type="match status" value="1"/>
</dbReference>
<evidence type="ECO:0000259" key="4">
    <source>
        <dbReference type="PROSITE" id="PS51037"/>
    </source>
</evidence>
<keyword evidence="7" id="KW-1185">Reference proteome</keyword>
<proteinExistence type="predicted"/>
<feature type="compositionally biased region" description="Low complexity" evidence="3">
    <location>
        <begin position="317"/>
        <end position="330"/>
    </location>
</feature>
<dbReference type="HOGENOM" id="CLU_497223_0_0_1"/>
<accession>T1FTL5</accession>
<dbReference type="InterPro" id="IPR055129">
    <property type="entry name" value="YEATS_dom"/>
</dbReference>
<dbReference type="Gene3D" id="2.60.40.1970">
    <property type="entry name" value="YEATS domain"/>
    <property type="match status" value="1"/>
</dbReference>
<dbReference type="PROSITE" id="PS51037">
    <property type="entry name" value="YEATS"/>
    <property type="match status" value="1"/>
</dbReference>
<dbReference type="Proteomes" id="UP000015101">
    <property type="component" value="Unassembled WGS sequence"/>
</dbReference>
<protein>
    <recommendedName>
        <fullName evidence="4">YEATS domain-containing protein</fullName>
    </recommendedName>
</protein>
<reference evidence="6" key="3">
    <citation type="submission" date="2015-06" db="UniProtKB">
        <authorList>
            <consortium name="EnsemblMetazoa"/>
        </authorList>
    </citation>
    <scope>IDENTIFICATION</scope>
</reference>
<feature type="compositionally biased region" description="Basic and acidic residues" evidence="3">
    <location>
        <begin position="331"/>
        <end position="346"/>
    </location>
</feature>
<reference evidence="7" key="1">
    <citation type="submission" date="2012-12" db="EMBL/GenBank/DDBJ databases">
        <authorList>
            <person name="Hellsten U."/>
            <person name="Grimwood J."/>
            <person name="Chapman J.A."/>
            <person name="Shapiro H."/>
            <person name="Aerts A."/>
            <person name="Otillar R.P."/>
            <person name="Terry A.Y."/>
            <person name="Boore J.L."/>
            <person name="Simakov O."/>
            <person name="Marletaz F."/>
            <person name="Cho S.-J."/>
            <person name="Edsinger-Gonzales E."/>
            <person name="Havlak P."/>
            <person name="Kuo D.-H."/>
            <person name="Larsson T."/>
            <person name="Lv J."/>
            <person name="Arendt D."/>
            <person name="Savage R."/>
            <person name="Osoegawa K."/>
            <person name="de Jong P."/>
            <person name="Lindberg D.R."/>
            <person name="Seaver E.C."/>
            <person name="Weisblat D.A."/>
            <person name="Putnam N.H."/>
            <person name="Grigoriev I.V."/>
            <person name="Rokhsar D.S."/>
        </authorList>
    </citation>
    <scope>NUCLEOTIDE SEQUENCE</scope>
</reference>
<dbReference type="GO" id="GO:0045893">
    <property type="term" value="P:positive regulation of DNA-templated transcription"/>
    <property type="evidence" value="ECO:0000318"/>
    <property type="project" value="GO_Central"/>
</dbReference>
<comment type="subcellular location">
    <subcellularLocation>
        <location evidence="2">Nucleus</location>
    </subcellularLocation>
</comment>
<feature type="compositionally biased region" description="Basic and acidic residues" evidence="3">
    <location>
        <begin position="256"/>
        <end position="271"/>
    </location>
</feature>
<name>T1FTL5_HELRO</name>
<feature type="region of interest" description="Disordered" evidence="3">
    <location>
        <begin position="238"/>
        <end position="391"/>
    </location>
</feature>
<dbReference type="STRING" id="6412.T1FTL5"/>
<evidence type="ECO:0000256" key="2">
    <source>
        <dbReference type="PROSITE-ProRule" id="PRU00376"/>
    </source>
</evidence>
<dbReference type="EMBL" id="KB096676">
    <property type="protein sequence ID" value="ESO03143.1"/>
    <property type="molecule type" value="Genomic_DNA"/>
</dbReference>
<sequence length="548" mass="61368">MKGTLGRSLPSTSKQECNACKNVQVYIEIGHKAWLRSPENQEPGKTHDWVLFVCGKDNQECNYVDKVGFRLHETFENPDRVVNEPPFEIRESGYGSFLATVIVHFKVREAPELHVASYYYDLTLPAEGQSPIGLSRCEKVTFKSVSMDFVELVLSGGGIIVSDEVADDALENQQPALPYYQENQIIPFESFLPNFPETTATKNKKSKKQNKSNNCTPTSDQIAIEKRQLEKNLFSQDIVKKSKSDSKPHKSAITSDHSKHSSESKVKKKFESSNFRSSNSPSHVSALDYSPPTVKQQSKKNKEKTASGPTGKASFQSYHKSSSVLKNSSSKRNEETPKKDNKHKSDLPSNKSFGLSTCKGSAIDKFQSSSNDESDEQTAENVQTSYKKSSLDKKKFLKKQIGSKSIATKPVSHLESAHLDSDAKESSSKSKRSSNESSASSGPVDHSIIYQSPRYSPQSDTSHFSALGDVQYVSYMGETTSGLPPQELMEIQDRIMNLKDDEEEGMIYLNIFRVFCNRKDFSEDEDIEFDLTKCDLRSINQIKRLLGM</sequence>
<feature type="region of interest" description="Disordered" evidence="3">
    <location>
        <begin position="408"/>
        <end position="461"/>
    </location>
</feature>
<evidence type="ECO:0000256" key="1">
    <source>
        <dbReference type="ARBA" id="ARBA00023242"/>
    </source>
</evidence>
<feature type="compositionally biased region" description="Basic and acidic residues" evidence="3">
    <location>
        <begin position="415"/>
        <end position="428"/>
    </location>
</feature>
<dbReference type="eggNOG" id="KOG3149">
    <property type="taxonomic scope" value="Eukaryota"/>
</dbReference>
<dbReference type="GeneID" id="20212162"/>
<dbReference type="RefSeq" id="XP_009018836.1">
    <property type="nucleotide sequence ID" value="XM_009020588.1"/>
</dbReference>
<feature type="compositionally biased region" description="Low complexity" evidence="3">
    <location>
        <begin position="272"/>
        <end position="285"/>
    </location>
</feature>
<dbReference type="Pfam" id="PF03366">
    <property type="entry name" value="YEATS"/>
    <property type="match status" value="1"/>
</dbReference>
<dbReference type="InterPro" id="IPR038704">
    <property type="entry name" value="YEAST_sf"/>
</dbReference>
<dbReference type="InParanoid" id="T1FTL5"/>
<dbReference type="GO" id="GO:0008023">
    <property type="term" value="C:transcription elongation factor complex"/>
    <property type="evidence" value="ECO:0000318"/>
    <property type="project" value="GO_Central"/>
</dbReference>
<dbReference type="InterPro" id="IPR052790">
    <property type="entry name" value="YEATS_domain"/>
</dbReference>
<dbReference type="OrthoDB" id="10053467at2759"/>
<dbReference type="AlphaFoldDB" id="T1FTL5"/>
<evidence type="ECO:0000313" key="7">
    <source>
        <dbReference type="Proteomes" id="UP000015101"/>
    </source>
</evidence>
<feature type="region of interest" description="Disordered" evidence="3">
    <location>
        <begin position="197"/>
        <end position="221"/>
    </location>
</feature>
<dbReference type="GO" id="GO:0003682">
    <property type="term" value="F:chromatin binding"/>
    <property type="evidence" value="ECO:0000318"/>
    <property type="project" value="GO_Central"/>
</dbReference>
<dbReference type="EnsemblMetazoa" id="HelroT192123">
    <property type="protein sequence ID" value="HelroP192123"/>
    <property type="gene ID" value="HelroG192123"/>
</dbReference>
<keyword evidence="1 2" id="KW-0539">Nucleus</keyword>
<feature type="compositionally biased region" description="Polar residues" evidence="3">
    <location>
        <begin position="449"/>
        <end position="461"/>
    </location>
</feature>
<gene>
    <name evidence="6" type="primary">20212162</name>
    <name evidence="5" type="ORF">HELRODRAFT_192123</name>
</gene>
<dbReference type="CDD" id="cd16906">
    <property type="entry name" value="YEATS_AF-9_like"/>
    <property type="match status" value="1"/>
</dbReference>
<evidence type="ECO:0000256" key="3">
    <source>
        <dbReference type="SAM" id="MobiDB-lite"/>
    </source>
</evidence>
<feature type="domain" description="YEATS" evidence="4">
    <location>
        <begin position="17"/>
        <end position="156"/>
    </location>
</feature>
<reference evidence="5 7" key="2">
    <citation type="journal article" date="2013" name="Nature">
        <title>Insights into bilaterian evolution from three spiralian genomes.</title>
        <authorList>
            <person name="Simakov O."/>
            <person name="Marletaz F."/>
            <person name="Cho S.J."/>
            <person name="Edsinger-Gonzales E."/>
            <person name="Havlak P."/>
            <person name="Hellsten U."/>
            <person name="Kuo D.H."/>
            <person name="Larsson T."/>
            <person name="Lv J."/>
            <person name="Arendt D."/>
            <person name="Savage R."/>
            <person name="Osoegawa K."/>
            <person name="de Jong P."/>
            <person name="Grimwood J."/>
            <person name="Chapman J.A."/>
            <person name="Shapiro H."/>
            <person name="Aerts A."/>
            <person name="Otillar R.P."/>
            <person name="Terry A.Y."/>
            <person name="Boore J.L."/>
            <person name="Grigoriev I.V."/>
            <person name="Lindberg D.R."/>
            <person name="Seaver E.C."/>
            <person name="Weisblat D.A."/>
            <person name="Putnam N.H."/>
            <person name="Rokhsar D.S."/>
        </authorList>
    </citation>
    <scope>NUCLEOTIDE SEQUENCE</scope>
</reference>
<dbReference type="EMBL" id="AMQM01004796">
    <property type="status" value="NOT_ANNOTATED_CDS"/>
    <property type="molecule type" value="Genomic_DNA"/>
</dbReference>
<feature type="compositionally biased region" description="Polar residues" evidence="3">
    <location>
        <begin position="347"/>
        <end position="359"/>
    </location>
</feature>
<feature type="compositionally biased region" description="Basic and acidic residues" evidence="3">
    <location>
        <begin position="238"/>
        <end position="248"/>
    </location>
</feature>
<evidence type="ECO:0000313" key="6">
    <source>
        <dbReference type="EnsemblMetazoa" id="HelroP192123"/>
    </source>
</evidence>
<organism evidence="6 7">
    <name type="scientific">Helobdella robusta</name>
    <name type="common">Californian leech</name>
    <dbReference type="NCBI Taxonomy" id="6412"/>
    <lineage>
        <taxon>Eukaryota</taxon>
        <taxon>Metazoa</taxon>
        <taxon>Spiralia</taxon>
        <taxon>Lophotrochozoa</taxon>
        <taxon>Annelida</taxon>
        <taxon>Clitellata</taxon>
        <taxon>Hirudinea</taxon>
        <taxon>Rhynchobdellida</taxon>
        <taxon>Glossiphoniidae</taxon>
        <taxon>Helobdella</taxon>
    </lineage>
</organism>
<dbReference type="CTD" id="20212162"/>